<sequence length="58" mass="6599">MIIVYRATNKLFLSILLTLYSVTCMANSVGGDSGHKQKYIFKSHYSKKFSNGSNHLER</sequence>
<evidence type="ECO:0000313" key="3">
    <source>
        <dbReference type="Proteomes" id="UP000279057"/>
    </source>
</evidence>
<feature type="chain" id="PRO_5018302451" description="Lipoprotein" evidence="1">
    <location>
        <begin position="27"/>
        <end position="58"/>
    </location>
</feature>
<dbReference type="EMBL" id="RBOM01000226">
    <property type="protein sequence ID" value="RMM61596.1"/>
    <property type="molecule type" value="Genomic_DNA"/>
</dbReference>
<feature type="signal peptide" evidence="1">
    <location>
        <begin position="1"/>
        <end position="26"/>
    </location>
</feature>
<name>A0A3M3FJK8_PSESG</name>
<protein>
    <recommendedName>
        <fullName evidence="4">Lipoprotein</fullName>
    </recommendedName>
</protein>
<reference evidence="2 3" key="1">
    <citation type="submission" date="2018-08" db="EMBL/GenBank/DDBJ databases">
        <title>Recombination of ecologically and evolutionarily significant loci maintains genetic cohesion in the Pseudomonas syringae species complex.</title>
        <authorList>
            <person name="Dillon M."/>
            <person name="Thakur S."/>
            <person name="Almeida R.N.D."/>
            <person name="Weir B.S."/>
            <person name="Guttman D.S."/>
        </authorList>
    </citation>
    <scope>NUCLEOTIDE SEQUENCE [LARGE SCALE GENOMIC DNA]</scope>
    <source>
        <strain evidence="2 3">ICMP 4332</strain>
    </source>
</reference>
<organism evidence="2 3">
    <name type="scientific">Pseudomonas savastanoi pv. glycinea</name>
    <name type="common">Pseudomonas syringae pv. glycinea</name>
    <dbReference type="NCBI Taxonomy" id="318"/>
    <lineage>
        <taxon>Bacteria</taxon>
        <taxon>Pseudomonadati</taxon>
        <taxon>Pseudomonadota</taxon>
        <taxon>Gammaproteobacteria</taxon>
        <taxon>Pseudomonadales</taxon>
        <taxon>Pseudomonadaceae</taxon>
        <taxon>Pseudomonas</taxon>
    </lineage>
</organism>
<evidence type="ECO:0008006" key="4">
    <source>
        <dbReference type="Google" id="ProtNLM"/>
    </source>
</evidence>
<comment type="caution">
    <text evidence="2">The sequence shown here is derived from an EMBL/GenBank/DDBJ whole genome shotgun (WGS) entry which is preliminary data.</text>
</comment>
<proteinExistence type="predicted"/>
<dbReference type="AlphaFoldDB" id="A0A3M3FJK8"/>
<accession>A0A3M3FJK8</accession>
<gene>
    <name evidence="2" type="ORF">ALQ74_200103</name>
</gene>
<evidence type="ECO:0000313" key="2">
    <source>
        <dbReference type="EMBL" id="RMM61596.1"/>
    </source>
</evidence>
<keyword evidence="1" id="KW-0732">Signal</keyword>
<evidence type="ECO:0000256" key="1">
    <source>
        <dbReference type="SAM" id="SignalP"/>
    </source>
</evidence>
<dbReference type="Proteomes" id="UP000279057">
    <property type="component" value="Unassembled WGS sequence"/>
</dbReference>